<dbReference type="AlphaFoldDB" id="A0A0G0IBZ2"/>
<dbReference type="InterPro" id="IPR058240">
    <property type="entry name" value="rSAM_sf"/>
</dbReference>
<dbReference type="SFLD" id="SFLDG01384">
    <property type="entry name" value="thioether_bond_formation_requi"/>
    <property type="match status" value="1"/>
</dbReference>
<dbReference type="GO" id="GO:0046872">
    <property type="term" value="F:metal ion binding"/>
    <property type="evidence" value="ECO:0007669"/>
    <property type="project" value="UniProtKB-KW"/>
</dbReference>
<dbReference type="InterPro" id="IPR007197">
    <property type="entry name" value="rSAM"/>
</dbReference>
<evidence type="ECO:0000256" key="5">
    <source>
        <dbReference type="ARBA" id="ARBA00023014"/>
    </source>
</evidence>
<dbReference type="Gene3D" id="3.20.20.70">
    <property type="entry name" value="Aldolase class I"/>
    <property type="match status" value="1"/>
</dbReference>
<evidence type="ECO:0000313" key="8">
    <source>
        <dbReference type="EMBL" id="KKQ21744.1"/>
    </source>
</evidence>
<dbReference type="SFLD" id="SFLDG01386">
    <property type="entry name" value="main_SPASM_domain-containing"/>
    <property type="match status" value="2"/>
</dbReference>
<comment type="caution">
    <text evidence="8">The sequence shown here is derived from an EMBL/GenBank/DDBJ whole genome shotgun (WGS) entry which is preliminary data.</text>
</comment>
<evidence type="ECO:0000259" key="7">
    <source>
        <dbReference type="PROSITE" id="PS51918"/>
    </source>
</evidence>
<keyword evidence="3" id="KW-0479">Metal-binding</keyword>
<evidence type="ECO:0000313" key="9">
    <source>
        <dbReference type="Proteomes" id="UP000034044"/>
    </source>
</evidence>
<keyword evidence="4" id="KW-0408">Iron</keyword>
<proteinExistence type="inferred from homology"/>
<evidence type="ECO:0000256" key="6">
    <source>
        <dbReference type="ARBA" id="ARBA00023601"/>
    </source>
</evidence>
<dbReference type="SFLD" id="SFLDG01067">
    <property type="entry name" value="SPASM/twitch_domain_containing"/>
    <property type="match status" value="2"/>
</dbReference>
<dbReference type="GO" id="GO:0051536">
    <property type="term" value="F:iron-sulfur cluster binding"/>
    <property type="evidence" value="ECO:0007669"/>
    <property type="project" value="UniProtKB-KW"/>
</dbReference>
<dbReference type="SFLD" id="SFLDS00029">
    <property type="entry name" value="Radical_SAM"/>
    <property type="match status" value="2"/>
</dbReference>
<feature type="domain" description="Radical SAM core" evidence="7">
    <location>
        <begin position="1"/>
        <end position="219"/>
    </location>
</feature>
<dbReference type="Pfam" id="PF04055">
    <property type="entry name" value="Radical_SAM"/>
    <property type="match status" value="1"/>
</dbReference>
<dbReference type="PANTHER" id="PTHR43273">
    <property type="entry name" value="ANAEROBIC SULFATASE-MATURATING ENZYME HOMOLOG ASLB-RELATED"/>
    <property type="match status" value="1"/>
</dbReference>
<evidence type="ECO:0000256" key="1">
    <source>
        <dbReference type="ARBA" id="ARBA00001966"/>
    </source>
</evidence>
<dbReference type="PROSITE" id="PS51918">
    <property type="entry name" value="RADICAL_SAM"/>
    <property type="match status" value="1"/>
</dbReference>
<dbReference type="Pfam" id="PF13186">
    <property type="entry name" value="SPASM"/>
    <property type="match status" value="1"/>
</dbReference>
<dbReference type="PANTHER" id="PTHR43273:SF3">
    <property type="entry name" value="ANAEROBIC SULFATASE-MATURATING ENZYME HOMOLOG ASLB-RELATED"/>
    <property type="match status" value="1"/>
</dbReference>
<keyword evidence="2" id="KW-0949">S-adenosyl-L-methionine</keyword>
<evidence type="ECO:0000256" key="2">
    <source>
        <dbReference type="ARBA" id="ARBA00022691"/>
    </source>
</evidence>
<sequence>MKKKMIVIVQTGSDCNLDCDYCYIKASTGGLKYKMPIEKINQLVKNCSFGFDEVKFCWHGGEPILAGFDFYKEVIRSQKEINKISKVEFRNVIQTNGLLLTDQWLDFFKENKFSVGISFDAPPEINRLQRANKEGISEVYITDIANKLKQHKMPLNVLCVVSKLNVLKGKEIFDFFNDLGVNSYSLLLMMKTPLANCPEAPTNEDLSELYKTTFELWLKRKHGFRVVEPIETMVRSLLGEKMPRLCSFGNHCLERMITITPNGNIIPCGSFVSPEFILGDIYKNKLFGALFSQSCDKFRNQRATYIQKSCNGCEFISICRGGCREVAYWHTGEYSGKYPYCESRKETFSYIRNRLKEVMEKSKLGTSF</sequence>
<evidence type="ECO:0000256" key="3">
    <source>
        <dbReference type="ARBA" id="ARBA00022723"/>
    </source>
</evidence>
<dbReference type="EMBL" id="LBSR01000014">
    <property type="protein sequence ID" value="KKQ21744.1"/>
    <property type="molecule type" value="Genomic_DNA"/>
</dbReference>
<organism evidence="8 9">
    <name type="scientific">Candidatus Wolfebacteria bacterium GW2011_GWC1_37_10</name>
    <dbReference type="NCBI Taxonomy" id="1619010"/>
    <lineage>
        <taxon>Bacteria</taxon>
        <taxon>Candidatus Wolfeibacteriota</taxon>
    </lineage>
</organism>
<accession>A0A0G0IBZ2</accession>
<name>A0A0G0IBZ2_9BACT</name>
<dbReference type="InterPro" id="IPR023867">
    <property type="entry name" value="Sulphatase_maturase_rSAM"/>
</dbReference>
<protein>
    <submittedName>
        <fullName evidence="8">Anaerobic sulfatase-maturating enzyme</fullName>
    </submittedName>
</protein>
<dbReference type="CDD" id="cd01335">
    <property type="entry name" value="Radical_SAM"/>
    <property type="match status" value="1"/>
</dbReference>
<dbReference type="Proteomes" id="UP000034044">
    <property type="component" value="Unassembled WGS sequence"/>
</dbReference>
<dbReference type="GO" id="GO:0016491">
    <property type="term" value="F:oxidoreductase activity"/>
    <property type="evidence" value="ECO:0007669"/>
    <property type="project" value="InterPro"/>
</dbReference>
<comment type="cofactor">
    <cofactor evidence="1">
        <name>[4Fe-4S] cluster</name>
        <dbReference type="ChEBI" id="CHEBI:49883"/>
    </cofactor>
</comment>
<dbReference type="SUPFAM" id="SSF102114">
    <property type="entry name" value="Radical SAM enzymes"/>
    <property type="match status" value="1"/>
</dbReference>
<evidence type="ECO:0000256" key="4">
    <source>
        <dbReference type="ARBA" id="ARBA00023004"/>
    </source>
</evidence>
<dbReference type="InterPro" id="IPR023885">
    <property type="entry name" value="4Fe4S-binding_SPASM_dom"/>
</dbReference>
<comment type="similarity">
    <text evidence="6">Belongs to the radical SAM superfamily. Anaerobic sulfatase-maturating enzyme family.</text>
</comment>
<dbReference type="InterPro" id="IPR013785">
    <property type="entry name" value="Aldolase_TIM"/>
</dbReference>
<gene>
    <name evidence="8" type="ORF">US36_C0014G0004</name>
</gene>
<keyword evidence="5" id="KW-0411">Iron-sulfur</keyword>
<reference evidence="8 9" key="1">
    <citation type="journal article" date="2015" name="Nature">
        <title>rRNA introns, odd ribosomes, and small enigmatic genomes across a large radiation of phyla.</title>
        <authorList>
            <person name="Brown C.T."/>
            <person name="Hug L.A."/>
            <person name="Thomas B.C."/>
            <person name="Sharon I."/>
            <person name="Castelle C.J."/>
            <person name="Singh A."/>
            <person name="Wilkins M.J."/>
            <person name="Williams K.H."/>
            <person name="Banfield J.F."/>
        </authorList>
    </citation>
    <scope>NUCLEOTIDE SEQUENCE [LARGE SCALE GENOMIC DNA]</scope>
</reference>
<dbReference type="NCBIfam" id="TIGR04085">
    <property type="entry name" value="rSAM_more_4Fe4S"/>
    <property type="match status" value="1"/>
</dbReference>
<dbReference type="SFLD" id="SFLDG01072">
    <property type="entry name" value="dehydrogenase_like"/>
    <property type="match status" value="1"/>
</dbReference>